<dbReference type="Pfam" id="PF08450">
    <property type="entry name" value="SGL"/>
    <property type="match status" value="1"/>
</dbReference>
<dbReference type="InterPro" id="IPR000033">
    <property type="entry name" value="LDLR_classB_rpt"/>
</dbReference>
<keyword evidence="4" id="KW-0732">Signal</keyword>
<feature type="domain" description="SMP-30/Gluconolactonase/LRE-like region" evidence="5">
    <location>
        <begin position="149"/>
        <end position="265"/>
    </location>
</feature>
<organism evidence="6 7">
    <name type="scientific">Geomesophilobacter sediminis</name>
    <dbReference type="NCBI Taxonomy" id="2798584"/>
    <lineage>
        <taxon>Bacteria</taxon>
        <taxon>Pseudomonadati</taxon>
        <taxon>Thermodesulfobacteriota</taxon>
        <taxon>Desulfuromonadia</taxon>
        <taxon>Geobacterales</taxon>
        <taxon>Geobacteraceae</taxon>
        <taxon>Geomesophilobacter</taxon>
    </lineage>
</organism>
<dbReference type="GO" id="GO:0008270">
    <property type="term" value="F:zinc ion binding"/>
    <property type="evidence" value="ECO:0007669"/>
    <property type="project" value="UniProtKB-KW"/>
</dbReference>
<feature type="region of interest" description="Disordered" evidence="3">
    <location>
        <begin position="356"/>
        <end position="383"/>
    </location>
</feature>
<evidence type="ECO:0000313" key="7">
    <source>
        <dbReference type="Proteomes" id="UP000636888"/>
    </source>
</evidence>
<name>A0A8J7M2E7_9BACT</name>
<evidence type="ECO:0000256" key="4">
    <source>
        <dbReference type="SAM" id="SignalP"/>
    </source>
</evidence>
<proteinExistence type="predicted"/>
<feature type="chain" id="PRO_5035308405" evidence="4">
    <location>
        <begin position="23"/>
        <end position="383"/>
    </location>
</feature>
<dbReference type="EMBL" id="JAEMHM010000021">
    <property type="protein sequence ID" value="MBJ6727269.1"/>
    <property type="molecule type" value="Genomic_DNA"/>
</dbReference>
<dbReference type="PROSITE" id="PS51257">
    <property type="entry name" value="PROKAR_LIPOPROTEIN"/>
    <property type="match status" value="1"/>
</dbReference>
<dbReference type="AlphaFoldDB" id="A0A8J7M2E7"/>
<dbReference type="SMART" id="SM00135">
    <property type="entry name" value="LY"/>
    <property type="match status" value="2"/>
</dbReference>
<dbReference type="Pfam" id="PF01436">
    <property type="entry name" value="NHL"/>
    <property type="match status" value="2"/>
</dbReference>
<accession>A0A8J7M2E7</accession>
<dbReference type="InterPro" id="IPR011042">
    <property type="entry name" value="6-blade_b-propeller_TolB-like"/>
</dbReference>
<dbReference type="PROSITE" id="PS51125">
    <property type="entry name" value="NHL"/>
    <property type="match status" value="3"/>
</dbReference>
<reference evidence="6" key="1">
    <citation type="submission" date="2020-12" db="EMBL/GenBank/DDBJ databases">
        <title>Geomonas sp. Red875, isolated from river sediment.</title>
        <authorList>
            <person name="Xu Z."/>
            <person name="Zhang Z."/>
            <person name="Masuda Y."/>
            <person name="Itoh H."/>
            <person name="Senoo K."/>
        </authorList>
    </citation>
    <scope>NUCLEOTIDE SEQUENCE</scope>
    <source>
        <strain evidence="6">Red875</strain>
    </source>
</reference>
<feature type="repeat" description="NHL" evidence="2">
    <location>
        <begin position="309"/>
        <end position="352"/>
    </location>
</feature>
<dbReference type="PANTHER" id="PTHR24104:SF25">
    <property type="entry name" value="PROTEIN LIN-41"/>
    <property type="match status" value="1"/>
</dbReference>
<sequence length="383" mass="41962">MEPRPFSHLALAFRLLCCVGFALLTACSGPRPLTKVSPDLTMEWPVAGEETRVAWVRDITGAKDLALTKGFWTRVKEMITGAEDIGIQRPYGVLHDSRHRLYLADPGAGLVHCFDIDGGRYFVIRGTSEAPMQTPIGLTEDDAGQLYITDSVGGAVYRYNPDERRLAPFLTEGVTRPTGIAFNRVNKLIYVSDTLNNRVLAVTLTGVIRQRLGIDPAEARHSAGETDFNHPTDLAVDRVGQIYVTDSLNFRIAVMTPEGLLVREIGAVGDAKGHFSRPKGVAIDSAGHVYVCDALRDEVLVFDPEGKPLLSFGRSGHGHGGFWMPSGLFIDRDDFIYVADTYNKQVQVFRFLPQQNQGQGDVSKGGRPFDAELQVADSEAAGR</sequence>
<evidence type="ECO:0000256" key="1">
    <source>
        <dbReference type="ARBA" id="ARBA00022737"/>
    </source>
</evidence>
<dbReference type="SUPFAM" id="SSF101898">
    <property type="entry name" value="NHL repeat"/>
    <property type="match status" value="1"/>
</dbReference>
<evidence type="ECO:0000256" key="2">
    <source>
        <dbReference type="PROSITE-ProRule" id="PRU00504"/>
    </source>
</evidence>
<dbReference type="Proteomes" id="UP000636888">
    <property type="component" value="Unassembled WGS sequence"/>
</dbReference>
<evidence type="ECO:0000259" key="5">
    <source>
        <dbReference type="Pfam" id="PF08450"/>
    </source>
</evidence>
<dbReference type="InterPro" id="IPR001258">
    <property type="entry name" value="NHL_repeat"/>
</dbReference>
<dbReference type="RefSeq" id="WP_199386178.1">
    <property type="nucleotide sequence ID" value="NZ_JAEMHM010000021.1"/>
</dbReference>
<dbReference type="InterPro" id="IPR050952">
    <property type="entry name" value="TRIM-NHL_E3_ligases"/>
</dbReference>
<dbReference type="Gene3D" id="2.120.10.30">
    <property type="entry name" value="TolB, C-terminal domain"/>
    <property type="match status" value="3"/>
</dbReference>
<dbReference type="InterPro" id="IPR013658">
    <property type="entry name" value="SGL"/>
</dbReference>
<feature type="repeat" description="NHL" evidence="2">
    <location>
        <begin position="262"/>
        <end position="305"/>
    </location>
</feature>
<comment type="caution">
    <text evidence="6">The sequence shown here is derived from an EMBL/GenBank/DDBJ whole genome shotgun (WGS) entry which is preliminary data.</text>
</comment>
<keyword evidence="1" id="KW-0677">Repeat</keyword>
<feature type="signal peptide" evidence="4">
    <location>
        <begin position="1"/>
        <end position="22"/>
    </location>
</feature>
<protein>
    <submittedName>
        <fullName evidence="6">SMP-30/gluconolactonase/LRE family protein</fullName>
    </submittedName>
</protein>
<evidence type="ECO:0000313" key="6">
    <source>
        <dbReference type="EMBL" id="MBJ6727269.1"/>
    </source>
</evidence>
<evidence type="ECO:0000256" key="3">
    <source>
        <dbReference type="SAM" id="MobiDB-lite"/>
    </source>
</evidence>
<feature type="repeat" description="NHL" evidence="2">
    <location>
        <begin position="221"/>
        <end position="258"/>
    </location>
</feature>
<keyword evidence="7" id="KW-1185">Reference proteome</keyword>
<gene>
    <name evidence="6" type="ORF">JFN93_21365</name>
</gene>
<dbReference type="PANTHER" id="PTHR24104">
    <property type="entry name" value="E3 UBIQUITIN-PROTEIN LIGASE NHLRC1-RELATED"/>
    <property type="match status" value="1"/>
</dbReference>